<feature type="domain" description="F-box" evidence="1">
    <location>
        <begin position="50"/>
        <end position="107"/>
    </location>
</feature>
<accession>A0A9P4NXS1</accession>
<keyword evidence="3" id="KW-1185">Reference proteome</keyword>
<comment type="caution">
    <text evidence="2">The sequence shown here is derived from an EMBL/GenBank/DDBJ whole genome shotgun (WGS) entry which is preliminary data.</text>
</comment>
<dbReference type="InterPro" id="IPR037129">
    <property type="entry name" value="XPA_sf"/>
</dbReference>
<proteinExistence type="predicted"/>
<gene>
    <name evidence="2" type="ORF">EJ08DRAFT_646778</name>
</gene>
<dbReference type="InterPro" id="IPR001810">
    <property type="entry name" value="F-box_dom"/>
</dbReference>
<dbReference type="Gene3D" id="3.90.530.10">
    <property type="entry name" value="XPA C-terminal domain"/>
    <property type="match status" value="1"/>
</dbReference>
<name>A0A9P4NXS1_9PEZI</name>
<evidence type="ECO:0000313" key="3">
    <source>
        <dbReference type="Proteomes" id="UP000800235"/>
    </source>
</evidence>
<evidence type="ECO:0000259" key="1">
    <source>
        <dbReference type="PROSITE" id="PS50181"/>
    </source>
</evidence>
<evidence type="ECO:0000313" key="2">
    <source>
        <dbReference type="EMBL" id="KAF2434364.1"/>
    </source>
</evidence>
<sequence length="364" mass="40562">MAMVPFHFSEDDIFAHLAHRPHYILDSVISLDESAHLSFMGLQNRHFCPLGDLGKLPLEILHESLGYLDLQSISRLSRVSWRGQAVVGSLVAHRDLVKSASHTFKALSRAGILALHSVTVLHGALQSENCSSCGAYGAFLLLLSAERCCYVCLAYNQSQWMISAPSALASFGLTKPQLKALPSLRSIPGKYCISPRRSRQRSVQLFSVRAVKELALKILGSLEALEEKYPLNYWDHSSSKLDKMRCYRQAPLLPFAPNLLASLQAANRYNDEYGGMGTIPFPSMLEGVTQQGLWCRGCELTSENYNVGELDADTLSQLIPHGCHAGRFLLNMQYRAWSEEAFLQHAKHCHSAASVISQRWMRLT</sequence>
<dbReference type="PROSITE" id="PS50181">
    <property type="entry name" value="FBOX"/>
    <property type="match status" value="1"/>
</dbReference>
<reference evidence="2" key="1">
    <citation type="journal article" date="2020" name="Stud. Mycol.">
        <title>101 Dothideomycetes genomes: a test case for predicting lifestyles and emergence of pathogens.</title>
        <authorList>
            <person name="Haridas S."/>
            <person name="Albert R."/>
            <person name="Binder M."/>
            <person name="Bloem J."/>
            <person name="Labutti K."/>
            <person name="Salamov A."/>
            <person name="Andreopoulos B."/>
            <person name="Baker S."/>
            <person name="Barry K."/>
            <person name="Bills G."/>
            <person name="Bluhm B."/>
            <person name="Cannon C."/>
            <person name="Castanera R."/>
            <person name="Culley D."/>
            <person name="Daum C."/>
            <person name="Ezra D."/>
            <person name="Gonzalez J."/>
            <person name="Henrissat B."/>
            <person name="Kuo A."/>
            <person name="Liang C."/>
            <person name="Lipzen A."/>
            <person name="Lutzoni F."/>
            <person name="Magnuson J."/>
            <person name="Mondo S."/>
            <person name="Nolan M."/>
            <person name="Ohm R."/>
            <person name="Pangilinan J."/>
            <person name="Park H.-J."/>
            <person name="Ramirez L."/>
            <person name="Alfaro M."/>
            <person name="Sun H."/>
            <person name="Tritt A."/>
            <person name="Yoshinaga Y."/>
            <person name="Zwiers L.-H."/>
            <person name="Turgeon B."/>
            <person name="Goodwin S."/>
            <person name="Spatafora J."/>
            <person name="Crous P."/>
            <person name="Grigoriev I."/>
        </authorList>
    </citation>
    <scope>NUCLEOTIDE SEQUENCE</scope>
    <source>
        <strain evidence="2">CBS 130266</strain>
    </source>
</reference>
<organism evidence="2 3">
    <name type="scientific">Tothia fuscella</name>
    <dbReference type="NCBI Taxonomy" id="1048955"/>
    <lineage>
        <taxon>Eukaryota</taxon>
        <taxon>Fungi</taxon>
        <taxon>Dikarya</taxon>
        <taxon>Ascomycota</taxon>
        <taxon>Pezizomycotina</taxon>
        <taxon>Dothideomycetes</taxon>
        <taxon>Pleosporomycetidae</taxon>
        <taxon>Venturiales</taxon>
        <taxon>Cylindrosympodiaceae</taxon>
        <taxon>Tothia</taxon>
    </lineage>
</organism>
<dbReference type="OrthoDB" id="2687876at2759"/>
<dbReference type="CDD" id="cd09917">
    <property type="entry name" value="F-box_SF"/>
    <property type="match status" value="1"/>
</dbReference>
<protein>
    <submittedName>
        <fullName evidence="2">F-box domain-containing protein</fullName>
    </submittedName>
</protein>
<dbReference type="Proteomes" id="UP000800235">
    <property type="component" value="Unassembled WGS sequence"/>
</dbReference>
<dbReference type="EMBL" id="MU007017">
    <property type="protein sequence ID" value="KAF2434364.1"/>
    <property type="molecule type" value="Genomic_DNA"/>
</dbReference>
<dbReference type="Pfam" id="PF00646">
    <property type="entry name" value="F-box"/>
    <property type="match status" value="1"/>
</dbReference>
<dbReference type="AlphaFoldDB" id="A0A9P4NXS1"/>